<keyword evidence="4" id="KW-1015">Disulfide bond</keyword>
<evidence type="ECO:0000259" key="6">
    <source>
        <dbReference type="PROSITE" id="PS50940"/>
    </source>
</evidence>
<dbReference type="Proteomes" id="UP000278627">
    <property type="component" value="Unassembled WGS sequence"/>
</dbReference>
<dbReference type="EMBL" id="UZAD01013133">
    <property type="protein sequence ID" value="VDN89507.1"/>
    <property type="molecule type" value="Genomic_DNA"/>
</dbReference>
<dbReference type="Gene3D" id="3.20.20.80">
    <property type="entry name" value="Glycosidases"/>
    <property type="match status" value="1"/>
</dbReference>
<dbReference type="SUPFAM" id="SSF57625">
    <property type="entry name" value="Invertebrate chitin-binding proteins"/>
    <property type="match status" value="3"/>
</dbReference>
<evidence type="ECO:0000256" key="2">
    <source>
        <dbReference type="ARBA" id="ARBA00022729"/>
    </source>
</evidence>
<dbReference type="STRING" id="6280.A0A158PQT9"/>
<evidence type="ECO:0000256" key="3">
    <source>
        <dbReference type="ARBA" id="ARBA00022737"/>
    </source>
</evidence>
<keyword evidence="1" id="KW-0147">Chitin-binding</keyword>
<dbReference type="Gene3D" id="2.170.140.10">
    <property type="entry name" value="Chitin binding domain"/>
    <property type="match status" value="2"/>
</dbReference>
<evidence type="ECO:0000313" key="9">
    <source>
        <dbReference type="WBParaSite" id="BPAG_0000835901-mRNA-1"/>
    </source>
</evidence>
<feature type="domain" description="Chitin-binding type-2" evidence="6">
    <location>
        <begin position="1"/>
        <end position="54"/>
    </location>
</feature>
<dbReference type="PANTHER" id="PTHR23301:SF0">
    <property type="entry name" value="CHITIN-BINDING TYPE-2 DOMAIN-CONTAINING PROTEIN-RELATED"/>
    <property type="match status" value="1"/>
</dbReference>
<keyword evidence="5" id="KW-0325">Glycoprotein</keyword>
<evidence type="ECO:0000313" key="7">
    <source>
        <dbReference type="EMBL" id="VDN89507.1"/>
    </source>
</evidence>
<dbReference type="InterPro" id="IPR036508">
    <property type="entry name" value="Chitin-bd_dom_sf"/>
</dbReference>
<dbReference type="PROSITE" id="PS50940">
    <property type="entry name" value="CHIT_BIND_II"/>
    <property type="match status" value="3"/>
</dbReference>
<dbReference type="InterPro" id="IPR051940">
    <property type="entry name" value="Chitin_bind-dev_reg"/>
</dbReference>
<gene>
    <name evidence="7" type="ORF">BPAG_LOCUS8321</name>
</gene>
<dbReference type="PANTHER" id="PTHR23301">
    <property type="entry name" value="CHITIN BINDING PERITROPHIN-A"/>
    <property type="match status" value="1"/>
</dbReference>
<feature type="domain" description="Chitin-binding type-2" evidence="6">
    <location>
        <begin position="271"/>
        <end position="327"/>
    </location>
</feature>
<evidence type="ECO:0000256" key="1">
    <source>
        <dbReference type="ARBA" id="ARBA00022669"/>
    </source>
</evidence>
<reference evidence="7 8" key="2">
    <citation type="submission" date="2018-11" db="EMBL/GenBank/DDBJ databases">
        <authorList>
            <consortium name="Pathogen Informatics"/>
        </authorList>
    </citation>
    <scope>NUCLEOTIDE SEQUENCE [LARGE SCALE GENOMIC DNA]</scope>
</reference>
<dbReference type="SMART" id="SM00494">
    <property type="entry name" value="ChtBD2"/>
    <property type="match status" value="3"/>
</dbReference>
<keyword evidence="2" id="KW-0732">Signal</keyword>
<dbReference type="AlphaFoldDB" id="A0A158PQT9"/>
<proteinExistence type="predicted"/>
<keyword evidence="8" id="KW-1185">Reference proteome</keyword>
<dbReference type="InterPro" id="IPR002557">
    <property type="entry name" value="Chitin-bd_dom"/>
</dbReference>
<feature type="domain" description="Chitin-binding type-2" evidence="6">
    <location>
        <begin position="139"/>
        <end position="195"/>
    </location>
</feature>
<organism evidence="9">
    <name type="scientific">Brugia pahangi</name>
    <name type="common">Filarial nematode worm</name>
    <dbReference type="NCBI Taxonomy" id="6280"/>
    <lineage>
        <taxon>Eukaryota</taxon>
        <taxon>Metazoa</taxon>
        <taxon>Ecdysozoa</taxon>
        <taxon>Nematoda</taxon>
        <taxon>Chromadorea</taxon>
        <taxon>Rhabditida</taxon>
        <taxon>Spirurina</taxon>
        <taxon>Spiruromorpha</taxon>
        <taxon>Filarioidea</taxon>
        <taxon>Onchocercidae</taxon>
        <taxon>Brugia</taxon>
    </lineage>
</organism>
<dbReference type="WBParaSite" id="BPAG_0000835901-mRNA-1">
    <property type="protein sequence ID" value="BPAG_0000835901-mRNA-1"/>
    <property type="gene ID" value="BPAG_0000835901"/>
</dbReference>
<dbReference type="Pfam" id="PF01607">
    <property type="entry name" value="CBM_14"/>
    <property type="match status" value="3"/>
</dbReference>
<protein>
    <submittedName>
        <fullName evidence="9">Chitin-binding type-2 domain-containing protein</fullName>
    </submittedName>
</protein>
<accession>A0A158PQT9</accession>
<name>A0A158PQT9_BRUPA</name>
<reference evidence="9" key="1">
    <citation type="submission" date="2016-04" db="UniProtKB">
        <authorList>
            <consortium name="WormBaseParasite"/>
        </authorList>
    </citation>
    <scope>IDENTIFICATION</scope>
</reference>
<dbReference type="GO" id="GO:0008061">
    <property type="term" value="F:chitin binding"/>
    <property type="evidence" value="ECO:0007669"/>
    <property type="project" value="UniProtKB-KW"/>
</dbReference>
<keyword evidence="3" id="KW-0677">Repeat</keyword>
<evidence type="ECO:0000256" key="5">
    <source>
        <dbReference type="ARBA" id="ARBA00023180"/>
    </source>
</evidence>
<evidence type="ECO:0000313" key="8">
    <source>
        <dbReference type="Proteomes" id="UP000278627"/>
    </source>
</evidence>
<sequence>MRNGNYPMINGQCSKYFWHCSNGRSIGRICHDELFFNKATQKCDTLNNIEDCINKFINFFKLIILEIKFDRKINNNNLINFFFFFFASRCPQGQVYDAKQKQCDAIEFVPECINSENPSQTTTNDPIQISKIVPAPELNEFCNASGDGLYSVGCENYFYFCASNNGYHVKCPEGLFFDSETRICNYKKYVHSCNLDHDDSNITPSKQIYDYNIITTTRSMYQIDKSTKKIEIDETQTKEVSKTKNMPEASLPASISTPISQTKILPILSRDFDCRSKADGFYSIGCKTEFVACANHRIFFFECPYNLIFNEEAQTCDYAKNIKDCSKMINNEELV</sequence>
<evidence type="ECO:0000256" key="4">
    <source>
        <dbReference type="ARBA" id="ARBA00023157"/>
    </source>
</evidence>
<dbReference type="GO" id="GO:0005576">
    <property type="term" value="C:extracellular region"/>
    <property type="evidence" value="ECO:0007669"/>
    <property type="project" value="InterPro"/>
</dbReference>